<dbReference type="RefSeq" id="WP_014456753.1">
    <property type="nucleotide sequence ID" value="NC_017098.1"/>
</dbReference>
<dbReference type="NCBIfam" id="NF003976">
    <property type="entry name" value="PRK05469.1"/>
    <property type="match status" value="1"/>
</dbReference>
<name>H9UMM8_SPIAZ</name>
<dbReference type="KEGG" id="sfc:Spiaf_2747"/>
<evidence type="ECO:0000256" key="3">
    <source>
        <dbReference type="ARBA" id="ARBA00022723"/>
    </source>
</evidence>
<dbReference type="GO" id="GO:0006518">
    <property type="term" value="P:peptide metabolic process"/>
    <property type="evidence" value="ECO:0007669"/>
    <property type="project" value="InterPro"/>
</dbReference>
<dbReference type="AlphaFoldDB" id="H9UMM8"/>
<feature type="binding site" evidence="9">
    <location>
        <position position="192"/>
    </location>
    <ligand>
        <name>Zn(2+)</name>
        <dbReference type="ChEBI" id="CHEBI:29105"/>
        <label>2</label>
    </ligand>
</feature>
<dbReference type="InterPro" id="IPR002933">
    <property type="entry name" value="Peptidase_M20"/>
</dbReference>
<evidence type="ECO:0000256" key="1">
    <source>
        <dbReference type="ARBA" id="ARBA00009692"/>
    </source>
</evidence>
<dbReference type="SUPFAM" id="SSF53187">
    <property type="entry name" value="Zn-dependent exopeptidases"/>
    <property type="match status" value="1"/>
</dbReference>
<dbReference type="GO" id="GO:0045148">
    <property type="term" value="F:tripeptide aminopeptidase activity"/>
    <property type="evidence" value="ECO:0007669"/>
    <property type="project" value="UniProtKB-UniRule"/>
</dbReference>
<sequence length="430" mass="47006">MTITEVVAALRRERTAIAADVTDRFLRYVQIHTTSDKDSPSIPSTPRQFDLAKVVVQELHDMGVTDVELTDSCYVIARVPGTAADPPVPAMCLMAHFDTSPEASGERVKPLLWENYQGGDIRISGDVVLTPEENPLLQNYRGETVITSSGDTLLGADDKAGLAEILSAVRFLLQHPEIPRVPLELVFTPDEEIGRGLDGFSRDMISANVAYTLDGGEEGELEGECYNGYMVEVLCTGEVIHLGYARGRLVNAVTMAAQFVSMLPRNESPEATDERYGYYAPLEIKADMGSARIEVYLRDFEFVEIERRIEALRAIAAAVEAQFPGGRVAVQPHKQYLNMREAIAAEPGVMERARQAIRDTGIEPVERSIRGGTDGAKLCELGVATPNIFAGGVNFHSVREWVAVPAMVRAVETAVLLARRWAEADSSPAS</sequence>
<organism evidence="11 12">
    <name type="scientific">Spirochaeta africana (strain ATCC 700263 / DSM 8902 / Z-7692)</name>
    <dbReference type="NCBI Taxonomy" id="889378"/>
    <lineage>
        <taxon>Bacteria</taxon>
        <taxon>Pseudomonadati</taxon>
        <taxon>Spirochaetota</taxon>
        <taxon>Spirochaetia</taxon>
        <taxon>Spirochaetales</taxon>
        <taxon>Spirochaetaceae</taxon>
        <taxon>Spirochaeta</taxon>
    </lineage>
</organism>
<evidence type="ECO:0000256" key="6">
    <source>
        <dbReference type="ARBA" id="ARBA00023049"/>
    </source>
</evidence>
<evidence type="ECO:0000259" key="10">
    <source>
        <dbReference type="Pfam" id="PF07687"/>
    </source>
</evidence>
<keyword evidence="5 9" id="KW-0862">Zinc</keyword>
<dbReference type="PANTHER" id="PTHR42994:SF1">
    <property type="entry name" value="PEPTIDASE T"/>
    <property type="match status" value="1"/>
</dbReference>
<dbReference type="STRING" id="889378.Spiaf_2747"/>
<keyword evidence="6" id="KW-0482">Metalloprotease</keyword>
<dbReference type="EMBL" id="CP003282">
    <property type="protein sequence ID" value="AFG38771.1"/>
    <property type="molecule type" value="Genomic_DNA"/>
</dbReference>
<dbReference type="EC" id="3.4.11.4" evidence="7"/>
<dbReference type="OrthoDB" id="9804934at2"/>
<dbReference type="PATRIC" id="fig|889378.3.peg.2720"/>
<dbReference type="GO" id="GO:0008270">
    <property type="term" value="F:zinc ion binding"/>
    <property type="evidence" value="ECO:0007669"/>
    <property type="project" value="InterPro"/>
</dbReference>
<proteinExistence type="inferred from homology"/>
<dbReference type="PANTHER" id="PTHR42994">
    <property type="entry name" value="PEPTIDASE T"/>
    <property type="match status" value="1"/>
</dbReference>
<dbReference type="Pfam" id="PF07687">
    <property type="entry name" value="M20_dimer"/>
    <property type="match status" value="1"/>
</dbReference>
<dbReference type="Proteomes" id="UP000007383">
    <property type="component" value="Chromosome"/>
</dbReference>
<dbReference type="GO" id="GO:0008237">
    <property type="term" value="F:metallopeptidase activity"/>
    <property type="evidence" value="ECO:0007669"/>
    <property type="project" value="UniProtKB-KW"/>
</dbReference>
<evidence type="ECO:0000256" key="2">
    <source>
        <dbReference type="ARBA" id="ARBA00022670"/>
    </source>
</evidence>
<evidence type="ECO:0000256" key="5">
    <source>
        <dbReference type="ARBA" id="ARBA00022833"/>
    </source>
</evidence>
<dbReference type="NCBIfam" id="NF009920">
    <property type="entry name" value="PRK13381.1"/>
    <property type="match status" value="1"/>
</dbReference>
<gene>
    <name evidence="11" type="ordered locus">Spiaf_2747</name>
</gene>
<dbReference type="InterPro" id="IPR010161">
    <property type="entry name" value="Peptidase_M20B"/>
</dbReference>
<dbReference type="SUPFAM" id="SSF55031">
    <property type="entry name" value="Bacterial exopeptidase dimerisation domain"/>
    <property type="match status" value="1"/>
</dbReference>
<feature type="active site" description="Proton acceptor" evidence="8">
    <location>
        <position position="191"/>
    </location>
</feature>
<evidence type="ECO:0000256" key="4">
    <source>
        <dbReference type="ARBA" id="ARBA00022801"/>
    </source>
</evidence>
<feature type="binding site" evidence="9">
    <location>
        <position position="157"/>
    </location>
    <ligand>
        <name>Zn(2+)</name>
        <dbReference type="ChEBI" id="CHEBI:29105"/>
        <label>2</label>
    </ligand>
</feature>
<dbReference type="Pfam" id="PF01546">
    <property type="entry name" value="Peptidase_M20"/>
    <property type="match status" value="1"/>
</dbReference>
<evidence type="ECO:0000313" key="12">
    <source>
        <dbReference type="Proteomes" id="UP000007383"/>
    </source>
</evidence>
<keyword evidence="4" id="KW-0378">Hydrolase</keyword>
<dbReference type="PROSITE" id="PS00759">
    <property type="entry name" value="ARGE_DAPE_CPG2_2"/>
    <property type="match status" value="1"/>
</dbReference>
<feature type="domain" description="Peptidase M20 dimerisation" evidence="10">
    <location>
        <begin position="232"/>
        <end position="319"/>
    </location>
</feature>
<keyword evidence="12" id="KW-1185">Reference proteome</keyword>
<dbReference type="GO" id="GO:0006508">
    <property type="term" value="P:proteolysis"/>
    <property type="evidence" value="ECO:0007669"/>
    <property type="project" value="UniProtKB-UniRule"/>
</dbReference>
<feature type="binding site" evidence="9">
    <location>
        <position position="214"/>
    </location>
    <ligand>
        <name>Zn(2+)</name>
        <dbReference type="ChEBI" id="CHEBI:29105"/>
        <label>1</label>
    </ligand>
</feature>
<dbReference type="Gene3D" id="3.40.630.10">
    <property type="entry name" value="Zn peptidases"/>
    <property type="match status" value="1"/>
</dbReference>
<dbReference type="HOGENOM" id="CLU_053676_0_0_12"/>
<keyword evidence="3 9" id="KW-0479">Metal-binding</keyword>
<protein>
    <recommendedName>
        <fullName evidence="7">Peptidase T</fullName>
        <ecNumber evidence="7">3.4.11.4</ecNumber>
    </recommendedName>
</protein>
<evidence type="ECO:0000313" key="11">
    <source>
        <dbReference type="EMBL" id="AFG38771.1"/>
    </source>
</evidence>
<evidence type="ECO:0000256" key="8">
    <source>
        <dbReference type="PIRSR" id="PIRSR037215-1"/>
    </source>
</evidence>
<feature type="binding site" evidence="9">
    <location>
        <position position="396"/>
    </location>
    <ligand>
        <name>Zn(2+)</name>
        <dbReference type="ChEBI" id="CHEBI:29105"/>
        <label>2</label>
    </ligand>
</feature>
<comment type="similarity">
    <text evidence="1">Belongs to the peptidase M20B family.</text>
</comment>
<dbReference type="InterPro" id="IPR001261">
    <property type="entry name" value="ArgE/DapE_CS"/>
</dbReference>
<evidence type="ECO:0000256" key="9">
    <source>
        <dbReference type="PIRSR" id="PIRSR037215-2"/>
    </source>
</evidence>
<dbReference type="eggNOG" id="COG2195">
    <property type="taxonomic scope" value="Bacteria"/>
</dbReference>
<keyword evidence="2" id="KW-0645">Protease</keyword>
<feature type="binding site" evidence="9">
    <location>
        <position position="157"/>
    </location>
    <ligand>
        <name>Zn(2+)</name>
        <dbReference type="ChEBI" id="CHEBI:29105"/>
        <label>1</label>
    </ligand>
</feature>
<dbReference type="InterPro" id="IPR011650">
    <property type="entry name" value="Peptidase_M20_dimer"/>
</dbReference>
<comment type="cofactor">
    <cofactor evidence="9">
        <name>Zn(2+)</name>
        <dbReference type="ChEBI" id="CHEBI:29105"/>
    </cofactor>
    <text evidence="9">Binds 2 Zn(2+) ions per subunit.</text>
</comment>
<dbReference type="Gene3D" id="3.30.70.360">
    <property type="match status" value="1"/>
</dbReference>
<evidence type="ECO:0000256" key="7">
    <source>
        <dbReference type="NCBIfam" id="TIGR01882"/>
    </source>
</evidence>
<dbReference type="NCBIfam" id="TIGR01882">
    <property type="entry name" value="peptidase-T"/>
    <property type="match status" value="1"/>
</dbReference>
<feature type="binding site" evidence="9">
    <location>
        <position position="96"/>
    </location>
    <ligand>
        <name>Zn(2+)</name>
        <dbReference type="ChEBI" id="CHEBI:29105"/>
        <label>1</label>
    </ligand>
</feature>
<dbReference type="InterPro" id="IPR036264">
    <property type="entry name" value="Bact_exopeptidase_dim_dom"/>
</dbReference>
<feature type="active site" evidence="8">
    <location>
        <position position="98"/>
    </location>
</feature>
<accession>H9UMM8</accession>
<reference evidence="12" key="1">
    <citation type="journal article" date="2013" name="Stand. Genomic Sci.">
        <title>Complete genome sequence of the halophilic bacterium Spirochaeta africana type strain (Z-7692(T)) from the alkaline Lake Magadi in the East African Rift.</title>
        <authorList>
            <person name="Liolos K."/>
            <person name="Abt B."/>
            <person name="Scheuner C."/>
            <person name="Teshima H."/>
            <person name="Held B."/>
            <person name="Lapidus A."/>
            <person name="Nolan M."/>
            <person name="Lucas S."/>
            <person name="Deshpande S."/>
            <person name="Cheng J.F."/>
            <person name="Tapia R."/>
            <person name="Goodwin L.A."/>
            <person name="Pitluck S."/>
            <person name="Pagani I."/>
            <person name="Ivanova N."/>
            <person name="Mavromatis K."/>
            <person name="Mikhailova N."/>
            <person name="Huntemann M."/>
            <person name="Pati A."/>
            <person name="Chen A."/>
            <person name="Palaniappan K."/>
            <person name="Land M."/>
            <person name="Rohde M."/>
            <person name="Tindall B.J."/>
            <person name="Detter J.C."/>
            <person name="Goker M."/>
            <person name="Bristow J."/>
            <person name="Eisen J.A."/>
            <person name="Markowitz V."/>
            <person name="Hugenholtz P."/>
            <person name="Woyke T."/>
            <person name="Klenk H.P."/>
            <person name="Kyrpides N.C."/>
        </authorList>
    </citation>
    <scope>NUCLEOTIDE SEQUENCE</scope>
    <source>
        <strain evidence="12">ATCC 700263 / DSM 8902 / Z-7692</strain>
    </source>
</reference>
<dbReference type="PIRSF" id="PIRSF037215">
    <property type="entry name" value="Peptidase_M20B"/>
    <property type="match status" value="1"/>
</dbReference>